<dbReference type="AlphaFoldDB" id="A0A1M6DEQ5"/>
<keyword evidence="2" id="KW-1185">Reference proteome</keyword>
<name>A0A1M6DEQ5_9CLOT</name>
<dbReference type="STRING" id="1121298.SAMN05444401_1435"/>
<protein>
    <submittedName>
        <fullName evidence="1">Uncharacterized protein</fullName>
    </submittedName>
</protein>
<proteinExistence type="predicted"/>
<reference evidence="1 2" key="1">
    <citation type="submission" date="2016-11" db="EMBL/GenBank/DDBJ databases">
        <authorList>
            <person name="Jaros S."/>
            <person name="Januszkiewicz K."/>
            <person name="Wedrychowicz H."/>
        </authorList>
    </citation>
    <scope>NUCLEOTIDE SEQUENCE [LARGE SCALE GENOMIC DNA]</scope>
    <source>
        <strain evidence="1 2">DSM 21864</strain>
    </source>
</reference>
<dbReference type="EMBL" id="FQZO01000001">
    <property type="protein sequence ID" value="SHI71468.1"/>
    <property type="molecule type" value="Genomic_DNA"/>
</dbReference>
<sequence length="49" mass="5636">MYDKKKEQTNNTLVSKSSIIMDRPYYGYDKSNGIINVKTSGVPTENLFF</sequence>
<accession>A0A1M6DEQ5</accession>
<organism evidence="1 2">
    <name type="scientific">Clostridium amylolyticum</name>
    <dbReference type="NCBI Taxonomy" id="1121298"/>
    <lineage>
        <taxon>Bacteria</taxon>
        <taxon>Bacillati</taxon>
        <taxon>Bacillota</taxon>
        <taxon>Clostridia</taxon>
        <taxon>Eubacteriales</taxon>
        <taxon>Clostridiaceae</taxon>
        <taxon>Clostridium</taxon>
    </lineage>
</organism>
<dbReference type="Proteomes" id="UP000184080">
    <property type="component" value="Unassembled WGS sequence"/>
</dbReference>
<evidence type="ECO:0000313" key="2">
    <source>
        <dbReference type="Proteomes" id="UP000184080"/>
    </source>
</evidence>
<evidence type="ECO:0000313" key="1">
    <source>
        <dbReference type="EMBL" id="SHI71468.1"/>
    </source>
</evidence>
<gene>
    <name evidence="1" type="ORF">SAMN05444401_1435</name>
</gene>